<name>A0A095T9F4_9GAMM</name>
<keyword evidence="2" id="KW-1185">Reference proteome</keyword>
<dbReference type="STRING" id="642227.HA49_13060"/>
<gene>
    <name evidence="1" type="ORF">HA49_13060</name>
</gene>
<evidence type="ECO:0000313" key="1">
    <source>
        <dbReference type="EMBL" id="KGD73114.1"/>
    </source>
</evidence>
<protein>
    <submittedName>
        <fullName evidence="1">Uncharacterized protein</fullName>
    </submittedName>
</protein>
<reference evidence="1" key="1">
    <citation type="submission" date="2014-12" db="EMBL/GenBank/DDBJ databases">
        <title>The draft genome of the Tatumella morbirosei type strain, LMG23360T isolated from pineapple rot.</title>
        <authorList>
            <person name="Smits T.H."/>
            <person name="Palmer M."/>
            <person name="Venter S.N."/>
            <person name="Duffy B."/>
            <person name="Steenkamp E.T."/>
            <person name="Chan W.Y."/>
            <person name="Coutinho T.A."/>
            <person name="Coetzee M.P."/>
            <person name="De Maayer P."/>
        </authorList>
    </citation>
    <scope>NUCLEOTIDE SEQUENCE [LARGE SCALE GENOMIC DNA]</scope>
    <source>
        <strain evidence="1">LMG 23360</strain>
    </source>
</reference>
<sequence>MNAITNSMVIVKEYHNRHKIIGAISGVKSTRMLIKLRNRFYQVQCGRFQYQGVQTENRSDA</sequence>
<evidence type="ECO:0000313" key="2">
    <source>
        <dbReference type="Proteomes" id="UP000029577"/>
    </source>
</evidence>
<accession>A0A095T9F4</accession>
<dbReference type="Proteomes" id="UP000029577">
    <property type="component" value="Unassembled WGS sequence"/>
</dbReference>
<organism evidence="1 2">
    <name type="scientific">Tatumella morbirosei</name>
    <dbReference type="NCBI Taxonomy" id="642227"/>
    <lineage>
        <taxon>Bacteria</taxon>
        <taxon>Pseudomonadati</taxon>
        <taxon>Pseudomonadota</taxon>
        <taxon>Gammaproteobacteria</taxon>
        <taxon>Enterobacterales</taxon>
        <taxon>Erwiniaceae</taxon>
        <taxon>Tatumella</taxon>
    </lineage>
</organism>
<comment type="caution">
    <text evidence="1">The sequence shown here is derived from an EMBL/GenBank/DDBJ whole genome shotgun (WGS) entry which is preliminary data.</text>
</comment>
<proteinExistence type="predicted"/>
<dbReference type="EMBL" id="JPKR02000003">
    <property type="protein sequence ID" value="KGD73114.1"/>
    <property type="molecule type" value="Genomic_DNA"/>
</dbReference>
<dbReference type="AlphaFoldDB" id="A0A095T9F4"/>